<feature type="domain" description="DUF4921" evidence="1">
    <location>
        <begin position="1"/>
        <end position="425"/>
    </location>
</feature>
<keyword evidence="2" id="KW-0548">Nucleotidyltransferase</keyword>
<sequence length="426" mass="46523">MADGTVKQINPFTGTEVWTVPGRGNRPLDHSPGHISAVDPTGPEAHCAFCVSRLRETTPEKSRLVRDGDTWTTLDQVAARELDLTTPEFRLFGNLFEIVSLDYWKAVHGYEISARASAHQTTYLRSEAGVDHVRALVRTRIAASQGDPAGVDSMSTEDLVAHSESFFGGCHDVVVARRHLTDGATRTDRHASSGALDPDEHEQFIAFTVRAMRSLYRDNPHARYVSVFQNWLQPAGASFAHLHKQLVAIDEVPAKTGREVAALSREPDLYNTLGVDHAALEGLVLAANEHAVAVVGVGHRYPALVIYSRSPASEPWEHSPDELRGISDLLHACHAATGPLVPSNEEWHSRPPGVGAAMPWRIVLKWRISNPAGFEGATGIYVNTIDPWALRDRVAPRLTELRASGRIADMALGAECGDVRGSLRYG</sequence>
<accession>A0AAD0JP54</accession>
<keyword evidence="3" id="KW-1185">Reference proteome</keyword>
<dbReference type="InterPro" id="IPR036265">
    <property type="entry name" value="HIT-like_sf"/>
</dbReference>
<gene>
    <name evidence="2" type="ORF">A6048_01215</name>
</gene>
<dbReference type="GO" id="GO:0016779">
    <property type="term" value="F:nucleotidyltransferase activity"/>
    <property type="evidence" value="ECO:0007669"/>
    <property type="project" value="UniProtKB-KW"/>
</dbReference>
<protein>
    <submittedName>
        <fullName evidence="2">UTP--glucose-1-phosphate uridylyltransferase</fullName>
    </submittedName>
</protein>
<dbReference type="SUPFAM" id="SSF54197">
    <property type="entry name" value="HIT-like"/>
    <property type="match status" value="1"/>
</dbReference>
<dbReference type="EMBL" id="CP015453">
    <property type="protein sequence ID" value="AWH94359.1"/>
    <property type="molecule type" value="Genomic_DNA"/>
</dbReference>
<evidence type="ECO:0000313" key="3">
    <source>
        <dbReference type="Proteomes" id="UP000244903"/>
    </source>
</evidence>
<dbReference type="KEGG" id="dpc:A6048_01215"/>
<keyword evidence="2" id="KW-0808">Transferase</keyword>
<dbReference type="RefSeq" id="WP_107747875.1">
    <property type="nucleotide sequence ID" value="NZ_CP015453.1"/>
</dbReference>
<dbReference type="InterPro" id="IPR053177">
    <property type="entry name" value="ADP-glucose_phosphorylase"/>
</dbReference>
<dbReference type="Gene3D" id="3.30.428.10">
    <property type="entry name" value="HIT-like"/>
    <property type="match status" value="1"/>
</dbReference>
<organism evidence="2 3">
    <name type="scientific">Dietzia psychralcaliphila</name>
    <dbReference type="NCBI Taxonomy" id="139021"/>
    <lineage>
        <taxon>Bacteria</taxon>
        <taxon>Bacillati</taxon>
        <taxon>Actinomycetota</taxon>
        <taxon>Actinomycetes</taxon>
        <taxon>Mycobacteriales</taxon>
        <taxon>Dietziaceae</taxon>
        <taxon>Dietzia</taxon>
    </lineage>
</organism>
<dbReference type="Pfam" id="PF16268">
    <property type="entry name" value="DUF4921"/>
    <property type="match status" value="1"/>
</dbReference>
<proteinExistence type="predicted"/>
<evidence type="ECO:0000313" key="2">
    <source>
        <dbReference type="EMBL" id="AWH94359.1"/>
    </source>
</evidence>
<dbReference type="AlphaFoldDB" id="A0AAD0JP54"/>
<reference evidence="2 3" key="1">
    <citation type="submission" date="2016-04" db="EMBL/GenBank/DDBJ databases">
        <title>Complete genome sequence of the haloalkaliphilic hydrocarbon-degrading bacterium Dietzia psychralcaliphila ILA-1T, isolated from a drain of a fish product-processing plant.</title>
        <authorList>
            <person name="Zhao J."/>
            <person name="Hu B."/>
            <person name="Geng S."/>
            <person name="Nie Y."/>
            <person name="Tang Y."/>
        </authorList>
    </citation>
    <scope>NUCLEOTIDE SEQUENCE [LARGE SCALE GENOMIC DNA]</scope>
    <source>
        <strain evidence="2 3">ILA-1</strain>
    </source>
</reference>
<dbReference type="PANTHER" id="PTHR42763:SF2">
    <property type="entry name" value="ADP-GLUCOSE PHOSPHORYLASE"/>
    <property type="match status" value="1"/>
</dbReference>
<dbReference type="Proteomes" id="UP000244903">
    <property type="component" value="Chromosome"/>
</dbReference>
<dbReference type="PANTHER" id="PTHR42763">
    <property type="entry name" value="ADP-GLUCOSE PHOSPHORYLASE"/>
    <property type="match status" value="1"/>
</dbReference>
<dbReference type="InterPro" id="IPR032576">
    <property type="entry name" value="DUF4921"/>
</dbReference>
<name>A0AAD0JP54_9ACTN</name>
<evidence type="ECO:0000259" key="1">
    <source>
        <dbReference type="Pfam" id="PF16268"/>
    </source>
</evidence>